<protein>
    <recommendedName>
        <fullName evidence="9">Thiamine-phosphate synthase</fullName>
        <shortName evidence="9">TP synthase</shortName>
        <shortName evidence="9">TPS</shortName>
        <ecNumber evidence="9">2.5.1.3</ecNumber>
    </recommendedName>
    <alternativeName>
        <fullName evidence="9">Thiamine-phosphate pyrophosphorylase</fullName>
        <shortName evidence="9">TMP pyrophosphorylase</shortName>
        <shortName evidence="9">TMP-PPase</shortName>
    </alternativeName>
</protein>
<dbReference type="GO" id="GO:0004789">
    <property type="term" value="F:thiamine-phosphate diphosphorylase activity"/>
    <property type="evidence" value="ECO:0007669"/>
    <property type="project" value="UniProtKB-EC"/>
</dbReference>
<feature type="binding site" evidence="9">
    <location>
        <position position="65"/>
    </location>
    <ligand>
        <name>4-amino-2-methyl-5-(diphosphooxymethyl)pyrimidine</name>
        <dbReference type="ChEBI" id="CHEBI:57841"/>
    </ligand>
</feature>
<dbReference type="InterPro" id="IPR034291">
    <property type="entry name" value="TMP_synthase"/>
</dbReference>
<comment type="catalytic activity">
    <reaction evidence="8 9 10">
        <text>2-[(2R,5Z)-2-carboxy-4-methylthiazol-5(2H)-ylidene]ethyl phosphate + 4-amino-2-methyl-5-(diphosphooxymethyl)pyrimidine + 2 H(+) = thiamine phosphate + CO2 + diphosphate</text>
        <dbReference type="Rhea" id="RHEA:47844"/>
        <dbReference type="ChEBI" id="CHEBI:15378"/>
        <dbReference type="ChEBI" id="CHEBI:16526"/>
        <dbReference type="ChEBI" id="CHEBI:33019"/>
        <dbReference type="ChEBI" id="CHEBI:37575"/>
        <dbReference type="ChEBI" id="CHEBI:57841"/>
        <dbReference type="ChEBI" id="CHEBI:62899"/>
        <dbReference type="EC" id="2.5.1.3"/>
    </reaction>
</comment>
<evidence type="ECO:0000256" key="11">
    <source>
        <dbReference type="RuleBase" id="RU004253"/>
    </source>
</evidence>
<keyword evidence="4 9" id="KW-0460">Magnesium</keyword>
<dbReference type="SUPFAM" id="SSF51391">
    <property type="entry name" value="Thiamin phosphate synthase"/>
    <property type="match status" value="1"/>
</dbReference>
<keyword evidence="14" id="KW-1185">Reference proteome</keyword>
<comment type="catalytic activity">
    <reaction evidence="7 9 10">
        <text>2-(2-carboxy-4-methylthiazol-5-yl)ethyl phosphate + 4-amino-2-methyl-5-(diphosphooxymethyl)pyrimidine + 2 H(+) = thiamine phosphate + CO2 + diphosphate</text>
        <dbReference type="Rhea" id="RHEA:47848"/>
        <dbReference type="ChEBI" id="CHEBI:15378"/>
        <dbReference type="ChEBI" id="CHEBI:16526"/>
        <dbReference type="ChEBI" id="CHEBI:33019"/>
        <dbReference type="ChEBI" id="CHEBI:37575"/>
        <dbReference type="ChEBI" id="CHEBI:57841"/>
        <dbReference type="ChEBI" id="CHEBI:62890"/>
        <dbReference type="EC" id="2.5.1.3"/>
    </reaction>
</comment>
<evidence type="ECO:0000256" key="1">
    <source>
        <dbReference type="ARBA" id="ARBA00005165"/>
    </source>
</evidence>
<comment type="function">
    <text evidence="9">Condenses 4-methyl-5-(beta-hydroxyethyl)thiazole monophosphate (THZ-P) and 2-methyl-4-amino-5-hydroxymethyl pyrimidine pyrophosphate (HMP-PP) to form thiamine monophosphate (TMP).</text>
</comment>
<keyword evidence="5 9" id="KW-0784">Thiamine biosynthesis</keyword>
<dbReference type="EMBL" id="CP133218">
    <property type="protein sequence ID" value="WML92195.1"/>
    <property type="molecule type" value="Genomic_DNA"/>
</dbReference>
<comment type="similarity">
    <text evidence="9 10">Belongs to the thiamine-phosphate synthase family.</text>
</comment>
<feature type="binding site" evidence="9">
    <location>
        <position position="85"/>
    </location>
    <ligand>
        <name>Mg(2+)</name>
        <dbReference type="ChEBI" id="CHEBI:18420"/>
    </ligand>
</feature>
<evidence type="ECO:0000256" key="3">
    <source>
        <dbReference type="ARBA" id="ARBA00022723"/>
    </source>
</evidence>
<dbReference type="InterPro" id="IPR022998">
    <property type="entry name" value="ThiamineP_synth_TenI"/>
</dbReference>
<dbReference type="NCBIfam" id="TIGR00693">
    <property type="entry name" value="thiE"/>
    <property type="match status" value="1"/>
</dbReference>
<dbReference type="InterPro" id="IPR013785">
    <property type="entry name" value="Aldolase_TIM"/>
</dbReference>
<dbReference type="Pfam" id="PF02581">
    <property type="entry name" value="TMP-TENI"/>
    <property type="match status" value="1"/>
</dbReference>
<dbReference type="PANTHER" id="PTHR20857:SF15">
    <property type="entry name" value="THIAMINE-PHOSPHATE SYNTHASE"/>
    <property type="match status" value="1"/>
</dbReference>
<evidence type="ECO:0000259" key="12">
    <source>
        <dbReference type="Pfam" id="PF02581"/>
    </source>
</evidence>
<evidence type="ECO:0000256" key="4">
    <source>
        <dbReference type="ARBA" id="ARBA00022842"/>
    </source>
</evidence>
<feature type="binding site" evidence="9">
    <location>
        <position position="66"/>
    </location>
    <ligand>
        <name>Mg(2+)</name>
        <dbReference type="ChEBI" id="CHEBI:18420"/>
    </ligand>
</feature>
<accession>A0ABY9MWY5</accession>
<comment type="cofactor">
    <cofactor evidence="9">
        <name>Mg(2+)</name>
        <dbReference type="ChEBI" id="CHEBI:18420"/>
    </cofactor>
    <text evidence="9">Binds 1 Mg(2+) ion per subunit.</text>
</comment>
<dbReference type="CDD" id="cd00564">
    <property type="entry name" value="TMP_TenI"/>
    <property type="match status" value="1"/>
</dbReference>
<reference evidence="13 14" key="1">
    <citation type="submission" date="2023-08" db="EMBL/GenBank/DDBJ databases">
        <title>New molecular markers tilS and rpoB for phylogenetic and monitoring studies of the genus Thiothrix biodiversity.</title>
        <authorList>
            <person name="Ravin N.V."/>
            <person name="Smolyakov D."/>
            <person name="Markov N.D."/>
            <person name="Beletsky A.V."/>
            <person name="Mardanov A.V."/>
            <person name="Rudenko T.S."/>
            <person name="Grabovich M.Y."/>
        </authorList>
    </citation>
    <scope>NUCLEOTIDE SEQUENCE [LARGE SCALE GENOMIC DNA]</scope>
    <source>
        <strain evidence="13 14">MK1</strain>
    </source>
</reference>
<evidence type="ECO:0000256" key="5">
    <source>
        <dbReference type="ARBA" id="ARBA00022977"/>
    </source>
</evidence>
<comment type="catalytic activity">
    <reaction evidence="6 9 10">
        <text>4-methyl-5-(2-phosphooxyethyl)-thiazole + 4-amino-2-methyl-5-(diphosphooxymethyl)pyrimidine + H(+) = thiamine phosphate + diphosphate</text>
        <dbReference type="Rhea" id="RHEA:22328"/>
        <dbReference type="ChEBI" id="CHEBI:15378"/>
        <dbReference type="ChEBI" id="CHEBI:33019"/>
        <dbReference type="ChEBI" id="CHEBI:37575"/>
        <dbReference type="ChEBI" id="CHEBI:57841"/>
        <dbReference type="ChEBI" id="CHEBI:58296"/>
        <dbReference type="EC" id="2.5.1.3"/>
    </reaction>
</comment>
<feature type="binding site" evidence="9">
    <location>
        <position position="134"/>
    </location>
    <ligand>
        <name>4-amino-2-methyl-5-(diphosphooxymethyl)pyrimidine</name>
        <dbReference type="ChEBI" id="CHEBI:57841"/>
    </ligand>
</feature>
<evidence type="ECO:0000313" key="14">
    <source>
        <dbReference type="Proteomes" id="UP001236657"/>
    </source>
</evidence>
<evidence type="ECO:0000256" key="8">
    <source>
        <dbReference type="ARBA" id="ARBA00047883"/>
    </source>
</evidence>
<evidence type="ECO:0000256" key="9">
    <source>
        <dbReference type="HAMAP-Rule" id="MF_00097"/>
    </source>
</evidence>
<feature type="binding site" evidence="9">
    <location>
        <position position="104"/>
    </location>
    <ligand>
        <name>4-amino-2-methyl-5-(diphosphooxymethyl)pyrimidine</name>
        <dbReference type="ChEBI" id="CHEBI:57841"/>
    </ligand>
</feature>
<feature type="binding site" evidence="9">
    <location>
        <begin position="33"/>
        <end position="37"/>
    </location>
    <ligand>
        <name>4-amino-2-methyl-5-(diphosphooxymethyl)pyrimidine</name>
        <dbReference type="ChEBI" id="CHEBI:57841"/>
    </ligand>
</feature>
<keyword evidence="2 9" id="KW-0808">Transferase</keyword>
<organism evidence="13 14">
    <name type="scientific">Thiothrix lacustris</name>
    <dbReference type="NCBI Taxonomy" id="525917"/>
    <lineage>
        <taxon>Bacteria</taxon>
        <taxon>Pseudomonadati</taxon>
        <taxon>Pseudomonadota</taxon>
        <taxon>Gammaproteobacteria</taxon>
        <taxon>Thiotrichales</taxon>
        <taxon>Thiotrichaceae</taxon>
        <taxon>Thiothrix</taxon>
    </lineage>
</organism>
<feature type="domain" description="Thiamine phosphate synthase/TenI" evidence="12">
    <location>
        <begin position="5"/>
        <end position="183"/>
    </location>
</feature>
<evidence type="ECO:0000256" key="2">
    <source>
        <dbReference type="ARBA" id="ARBA00022679"/>
    </source>
</evidence>
<feature type="binding site" evidence="9">
    <location>
        <begin position="181"/>
        <end position="182"/>
    </location>
    <ligand>
        <name>2-[(2R,5Z)-2-carboxy-4-methylthiazol-5(2H)-ylidene]ethyl phosphate</name>
        <dbReference type="ChEBI" id="CHEBI:62899"/>
    </ligand>
</feature>
<dbReference type="HAMAP" id="MF_00097">
    <property type="entry name" value="TMP_synthase"/>
    <property type="match status" value="1"/>
</dbReference>
<name>A0ABY9MWY5_9GAMM</name>
<dbReference type="PANTHER" id="PTHR20857">
    <property type="entry name" value="THIAMINE-PHOSPHATE PYROPHOSPHORYLASE"/>
    <property type="match status" value="1"/>
</dbReference>
<dbReference type="RefSeq" id="WP_245606733.1">
    <property type="nucleotide sequence ID" value="NZ_CP133218.1"/>
</dbReference>
<keyword evidence="3 9" id="KW-0479">Metal-binding</keyword>
<comment type="pathway">
    <text evidence="1 9 11">Cofactor biosynthesis; thiamine diphosphate biosynthesis; thiamine phosphate from 4-amino-2-methyl-5-diphosphomethylpyrimidine and 4-methyl-5-(2-phosphoethyl)-thiazole: step 1/1.</text>
</comment>
<evidence type="ECO:0000313" key="13">
    <source>
        <dbReference type="EMBL" id="WML92195.1"/>
    </source>
</evidence>
<feature type="binding site" evidence="9">
    <location>
        <begin position="131"/>
        <end position="133"/>
    </location>
    <ligand>
        <name>2-[(2R,5Z)-2-carboxy-4-methylthiazol-5(2H)-ylidene]ethyl phosphate</name>
        <dbReference type="ChEBI" id="CHEBI:62899"/>
    </ligand>
</feature>
<feature type="binding site" evidence="9">
    <location>
        <position position="161"/>
    </location>
    <ligand>
        <name>2-[(2R,5Z)-2-carboxy-4-methylthiazol-5(2H)-ylidene]ethyl phosphate</name>
        <dbReference type="ChEBI" id="CHEBI:62899"/>
    </ligand>
</feature>
<evidence type="ECO:0000256" key="6">
    <source>
        <dbReference type="ARBA" id="ARBA00047334"/>
    </source>
</evidence>
<dbReference type="InterPro" id="IPR036206">
    <property type="entry name" value="ThiamineP_synth_sf"/>
</dbReference>
<dbReference type="EC" id="2.5.1.3" evidence="9"/>
<proteinExistence type="inferred from homology"/>
<evidence type="ECO:0000256" key="10">
    <source>
        <dbReference type="RuleBase" id="RU003826"/>
    </source>
</evidence>
<dbReference type="Gene3D" id="3.20.20.70">
    <property type="entry name" value="Aldolase class I"/>
    <property type="match status" value="1"/>
</dbReference>
<dbReference type="Proteomes" id="UP001236657">
    <property type="component" value="Chromosome"/>
</dbReference>
<sequence>MMQGLYVITDGSTGDVLLDKVEQALRGGAALVQYRDKSMDATRRGQEAAALRDLCHHYHALFIVNDDVVLAKTVQADGVHVGRDDSALRAARDYLGKSTLIGVSCYNRLALALDAAAQGADYIAFGSFFPSPTKPDAPRATLELLQQARQQLALPICAIGGITLDNAPSLLANGADMLAVITDVFNSSDIVQQATRYQALAHTVP</sequence>
<evidence type="ECO:0000256" key="7">
    <source>
        <dbReference type="ARBA" id="ARBA00047851"/>
    </source>
</evidence>
<gene>
    <name evidence="9 13" type="primary">thiE</name>
    <name evidence="13" type="ORF">RCF98_07575</name>
</gene>